<feature type="non-terminal residue" evidence="2">
    <location>
        <position position="1"/>
    </location>
</feature>
<feature type="region of interest" description="Disordered" evidence="1">
    <location>
        <begin position="391"/>
        <end position="420"/>
    </location>
</feature>
<feature type="region of interest" description="Disordered" evidence="1">
    <location>
        <begin position="343"/>
        <end position="362"/>
    </location>
</feature>
<comment type="caution">
    <text evidence="2">The sequence shown here is derived from an EMBL/GenBank/DDBJ whole genome shotgun (WGS) entry which is preliminary data.</text>
</comment>
<sequence length="599" mass="67397">LHLPSEMAESEKEKKLLMRDRFIEIARSPIGSLSLRKVLESNKRTLSLAFSLLCPSAASLALSPSGYPIIECFLNANEDSMNVGLSDSLSGDWNELEQVLKTVKGRHLCEILLDRKMKTFAHNLIAKVPREWWFKNVDSLPILVKAFSSSEIHVMKEFISNEQTETDLCNTEEGLYCVLKVREKLKDQLGCRSSFESLILRKAKSIEGSEALVQVILYGNLMTKEIIEIVCRRESFDDPPSVSLISRLIQSKSSNIRRLVFDCLSLPEGNPLIYQIRFSDLFDDFKEVCDTHFTLEQRQQLEECLAERTVESAVDECIHAAKTLYEQSTGVTVCDEGKSRKRKMEMTVEMQPRNSSGLSNEDDDLEISLEVIKKKPTLESTVVMESAIVQSQQADGSNQGESSSQIPSQSVNTPKAANATGEETQTTILGFFTEVDAAVDGTWTLKQSTRYTTNFMSRINVQRVETRQLFSALLKERISGWAMSVIGRNVLEVFANNRNFRPALTDTIPSVLCSLADVRGEKILGLMLSLLTRADFIHYCLLGGVSSPFASLFRSELPAEECVKIGMKLVQALPQNVHTFLTHTSVNRSRRMRREEYSL</sequence>
<feature type="non-terminal residue" evidence="2">
    <location>
        <position position="599"/>
    </location>
</feature>
<name>A0AAN4ZTM5_9BILA</name>
<evidence type="ECO:0000256" key="1">
    <source>
        <dbReference type="SAM" id="MobiDB-lite"/>
    </source>
</evidence>
<protein>
    <submittedName>
        <fullName evidence="2">Uncharacterized protein</fullName>
    </submittedName>
</protein>
<dbReference type="EMBL" id="BTRK01000003">
    <property type="protein sequence ID" value="GMR43005.1"/>
    <property type="molecule type" value="Genomic_DNA"/>
</dbReference>
<proteinExistence type="predicted"/>
<reference evidence="3" key="1">
    <citation type="submission" date="2022-10" db="EMBL/GenBank/DDBJ databases">
        <title>Genome assembly of Pristionchus species.</title>
        <authorList>
            <person name="Yoshida K."/>
            <person name="Sommer R.J."/>
        </authorList>
    </citation>
    <scope>NUCLEOTIDE SEQUENCE [LARGE SCALE GENOMIC DNA]</scope>
    <source>
        <strain evidence="3">RS5460</strain>
    </source>
</reference>
<gene>
    <name evidence="2" type="ORF">PMAYCL1PPCAC_13200</name>
</gene>
<dbReference type="AlphaFoldDB" id="A0AAN4ZTM5"/>
<evidence type="ECO:0000313" key="2">
    <source>
        <dbReference type="EMBL" id="GMR43005.1"/>
    </source>
</evidence>
<dbReference type="Proteomes" id="UP001328107">
    <property type="component" value="Unassembled WGS sequence"/>
</dbReference>
<evidence type="ECO:0000313" key="3">
    <source>
        <dbReference type="Proteomes" id="UP001328107"/>
    </source>
</evidence>
<organism evidence="2 3">
    <name type="scientific">Pristionchus mayeri</name>
    <dbReference type="NCBI Taxonomy" id="1317129"/>
    <lineage>
        <taxon>Eukaryota</taxon>
        <taxon>Metazoa</taxon>
        <taxon>Ecdysozoa</taxon>
        <taxon>Nematoda</taxon>
        <taxon>Chromadorea</taxon>
        <taxon>Rhabditida</taxon>
        <taxon>Rhabditina</taxon>
        <taxon>Diplogasteromorpha</taxon>
        <taxon>Diplogasteroidea</taxon>
        <taxon>Neodiplogasteridae</taxon>
        <taxon>Pristionchus</taxon>
    </lineage>
</organism>
<accession>A0AAN4ZTM5</accession>
<keyword evidence="3" id="KW-1185">Reference proteome</keyword>